<gene>
    <name evidence="2" type="ORF">ACFPIB_14225</name>
</gene>
<dbReference type="EMBL" id="JBHSKT010000009">
    <property type="protein sequence ID" value="MFC5271771.1"/>
    <property type="molecule type" value="Genomic_DNA"/>
</dbReference>
<dbReference type="Proteomes" id="UP001596161">
    <property type="component" value="Unassembled WGS sequence"/>
</dbReference>
<evidence type="ECO:0008006" key="4">
    <source>
        <dbReference type="Google" id="ProtNLM"/>
    </source>
</evidence>
<feature type="signal peptide" evidence="1">
    <location>
        <begin position="1"/>
        <end position="21"/>
    </location>
</feature>
<sequence>MKKSLSLVVLCLFAVSGYAQSSFYLSAQAGPSFAYSNSNSYFNYSNKKLTANYGIGFGYEFPNQLLKAETGVYRTNIYSIFGLNDHQHSYGNNQVYLVRDSWQIPLRFKLKFWQPTDKITFRAITGIVLSLTPDDYTFKGDIINVSEYRGETSFQTPTSAENNTSFLVYGNLNSQGIGAVDSNWLIESGLEMSYKLTEKLSGNVGIVYQGGLQNKYGAVIYPYYYDTETGKTYFSSEAVASSQAKALYLNFGLAYALRK</sequence>
<accession>A0ABW0EEX7</accession>
<protein>
    <recommendedName>
        <fullName evidence="4">Outer membrane protein beta-barrel domain-containing protein</fullName>
    </recommendedName>
</protein>
<name>A0ABW0EEX7_9BACT</name>
<evidence type="ECO:0000313" key="2">
    <source>
        <dbReference type="EMBL" id="MFC5271771.1"/>
    </source>
</evidence>
<proteinExistence type="predicted"/>
<keyword evidence="1" id="KW-0732">Signal</keyword>
<dbReference type="RefSeq" id="WP_378018130.1">
    <property type="nucleotide sequence ID" value="NZ_JBHSKT010000009.1"/>
</dbReference>
<evidence type="ECO:0000313" key="3">
    <source>
        <dbReference type="Proteomes" id="UP001596161"/>
    </source>
</evidence>
<reference evidence="3" key="1">
    <citation type="journal article" date="2019" name="Int. J. Syst. Evol. Microbiol.">
        <title>The Global Catalogue of Microorganisms (GCM) 10K type strain sequencing project: providing services to taxonomists for standard genome sequencing and annotation.</title>
        <authorList>
            <consortium name="The Broad Institute Genomics Platform"/>
            <consortium name="The Broad Institute Genome Sequencing Center for Infectious Disease"/>
            <person name="Wu L."/>
            <person name="Ma J."/>
        </authorList>
    </citation>
    <scope>NUCLEOTIDE SEQUENCE [LARGE SCALE GENOMIC DNA]</scope>
    <source>
        <strain evidence="3">KACC 12602</strain>
    </source>
</reference>
<feature type="chain" id="PRO_5046321067" description="Outer membrane protein beta-barrel domain-containing protein" evidence="1">
    <location>
        <begin position="22"/>
        <end position="259"/>
    </location>
</feature>
<comment type="caution">
    <text evidence="2">The sequence shown here is derived from an EMBL/GenBank/DDBJ whole genome shotgun (WGS) entry which is preliminary data.</text>
</comment>
<evidence type="ECO:0000256" key="1">
    <source>
        <dbReference type="SAM" id="SignalP"/>
    </source>
</evidence>
<keyword evidence="3" id="KW-1185">Reference proteome</keyword>
<organism evidence="2 3">
    <name type="scientific">Adhaeribacter terreus</name>
    <dbReference type="NCBI Taxonomy" id="529703"/>
    <lineage>
        <taxon>Bacteria</taxon>
        <taxon>Pseudomonadati</taxon>
        <taxon>Bacteroidota</taxon>
        <taxon>Cytophagia</taxon>
        <taxon>Cytophagales</taxon>
        <taxon>Hymenobacteraceae</taxon>
        <taxon>Adhaeribacter</taxon>
    </lineage>
</organism>